<dbReference type="FunFam" id="2.10.25.10:FF:000109">
    <property type="entry name" value="Notch homolog 4, [Drosophila]"/>
    <property type="match status" value="1"/>
</dbReference>
<dbReference type="Pfam" id="PF00008">
    <property type="entry name" value="EGF"/>
    <property type="match status" value="1"/>
</dbReference>
<dbReference type="PROSITE" id="PS01186">
    <property type="entry name" value="EGF_2"/>
    <property type="match status" value="1"/>
</dbReference>
<sequence>VLLLLFLSSSLHPTSALLPLTSCLSSPCSAGSTCVDAPTGYNCECAPGFTGDDCGNDIDECVEVIDLCLNFGACVNTLGSYRCNCIEGTMGDDCSINPDDCASTTGEVLCKNGG</sequence>
<dbReference type="SMART" id="SM00181">
    <property type="entry name" value="EGF"/>
    <property type="match status" value="2"/>
</dbReference>
<dbReference type="PROSITE" id="PS01187">
    <property type="entry name" value="EGF_CA"/>
    <property type="match status" value="1"/>
</dbReference>
<evidence type="ECO:0000256" key="6">
    <source>
        <dbReference type="PROSITE-ProRule" id="PRU00076"/>
    </source>
</evidence>
<dbReference type="SMART" id="SM00179">
    <property type="entry name" value="EGF_CA"/>
    <property type="match status" value="2"/>
</dbReference>
<dbReference type="PANTHER" id="PTHR45836">
    <property type="entry name" value="SLIT HOMOLOG"/>
    <property type="match status" value="1"/>
</dbReference>
<feature type="disulfide bond" evidence="6">
    <location>
        <begin position="85"/>
        <end position="94"/>
    </location>
</feature>
<protein>
    <recommendedName>
        <fullName evidence="8">EGF-like domain-containing protein</fullName>
    </recommendedName>
</protein>
<feature type="domain" description="EGF-like" evidence="8">
    <location>
        <begin position="19"/>
        <end position="55"/>
    </location>
</feature>
<keyword evidence="10" id="KW-1185">Reference proteome</keyword>
<keyword evidence="1 6" id="KW-0245">EGF-like domain</keyword>
<organism evidence="9 10">
    <name type="scientific">Pristionchus fissidentatus</name>
    <dbReference type="NCBI Taxonomy" id="1538716"/>
    <lineage>
        <taxon>Eukaryota</taxon>
        <taxon>Metazoa</taxon>
        <taxon>Ecdysozoa</taxon>
        <taxon>Nematoda</taxon>
        <taxon>Chromadorea</taxon>
        <taxon>Rhabditida</taxon>
        <taxon>Rhabditina</taxon>
        <taxon>Diplogasteromorpha</taxon>
        <taxon>Diplogasteroidea</taxon>
        <taxon>Neodiplogasteridae</taxon>
        <taxon>Pristionchus</taxon>
    </lineage>
</organism>
<evidence type="ECO:0000313" key="10">
    <source>
        <dbReference type="Proteomes" id="UP001432322"/>
    </source>
</evidence>
<keyword evidence="4 6" id="KW-1015">Disulfide bond</keyword>
<dbReference type="InterPro" id="IPR049883">
    <property type="entry name" value="NOTCH1_EGF-like"/>
</dbReference>
<dbReference type="SUPFAM" id="SSF57184">
    <property type="entry name" value="Growth factor receptor domain"/>
    <property type="match status" value="1"/>
</dbReference>
<evidence type="ECO:0000256" key="5">
    <source>
        <dbReference type="ARBA" id="ARBA00023180"/>
    </source>
</evidence>
<keyword evidence="3" id="KW-0677">Repeat</keyword>
<dbReference type="InterPro" id="IPR009030">
    <property type="entry name" value="Growth_fac_rcpt_cys_sf"/>
</dbReference>
<dbReference type="EMBL" id="BTSY01000003">
    <property type="protein sequence ID" value="GMT18085.1"/>
    <property type="molecule type" value="Genomic_DNA"/>
</dbReference>
<evidence type="ECO:0000256" key="1">
    <source>
        <dbReference type="ARBA" id="ARBA00022536"/>
    </source>
</evidence>
<evidence type="ECO:0000313" key="9">
    <source>
        <dbReference type="EMBL" id="GMT18085.1"/>
    </source>
</evidence>
<evidence type="ECO:0000259" key="8">
    <source>
        <dbReference type="PROSITE" id="PS50026"/>
    </source>
</evidence>
<comment type="caution">
    <text evidence="6">Lacks conserved residue(s) required for the propagation of feature annotation.</text>
</comment>
<feature type="non-terminal residue" evidence="9">
    <location>
        <position position="114"/>
    </location>
</feature>
<accession>A0AAV5VHJ8</accession>
<dbReference type="Pfam" id="PF07645">
    <property type="entry name" value="EGF_CA"/>
    <property type="match status" value="1"/>
</dbReference>
<dbReference type="PROSITE" id="PS00022">
    <property type="entry name" value="EGF_1"/>
    <property type="match status" value="2"/>
</dbReference>
<gene>
    <name evidence="9" type="ORF">PFISCL1PPCAC_9382</name>
</gene>
<dbReference type="InterPro" id="IPR001881">
    <property type="entry name" value="EGF-like_Ca-bd_dom"/>
</dbReference>
<feature type="chain" id="PRO_5043652521" description="EGF-like domain-containing protein" evidence="7">
    <location>
        <begin position="17"/>
        <end position="114"/>
    </location>
</feature>
<dbReference type="GO" id="GO:0007411">
    <property type="term" value="P:axon guidance"/>
    <property type="evidence" value="ECO:0007669"/>
    <property type="project" value="TreeGrafter"/>
</dbReference>
<dbReference type="InterPro" id="IPR051355">
    <property type="entry name" value="Notch/Slit_guidance"/>
</dbReference>
<dbReference type="Proteomes" id="UP001432322">
    <property type="component" value="Unassembled WGS sequence"/>
</dbReference>
<dbReference type="PROSITE" id="PS00010">
    <property type="entry name" value="ASX_HYDROXYL"/>
    <property type="match status" value="2"/>
</dbReference>
<feature type="non-terminal residue" evidence="9">
    <location>
        <position position="1"/>
    </location>
</feature>
<keyword evidence="5" id="KW-0325">Glycoprotein</keyword>
<evidence type="ECO:0000256" key="2">
    <source>
        <dbReference type="ARBA" id="ARBA00022729"/>
    </source>
</evidence>
<dbReference type="Gene3D" id="2.10.25.10">
    <property type="entry name" value="Laminin"/>
    <property type="match status" value="2"/>
</dbReference>
<feature type="domain" description="EGF-like" evidence="8">
    <location>
        <begin position="57"/>
        <end position="95"/>
    </location>
</feature>
<dbReference type="CDD" id="cd00054">
    <property type="entry name" value="EGF_CA"/>
    <property type="match status" value="2"/>
</dbReference>
<evidence type="ECO:0000256" key="3">
    <source>
        <dbReference type="ARBA" id="ARBA00022737"/>
    </source>
</evidence>
<dbReference type="PROSITE" id="PS50026">
    <property type="entry name" value="EGF_3"/>
    <property type="match status" value="2"/>
</dbReference>
<dbReference type="FunFam" id="2.10.25.10:FF:000038">
    <property type="entry name" value="Fibrillin 2"/>
    <property type="match status" value="1"/>
</dbReference>
<feature type="disulfide bond" evidence="6">
    <location>
        <begin position="45"/>
        <end position="54"/>
    </location>
</feature>
<comment type="caution">
    <text evidence="9">The sequence shown here is derived from an EMBL/GenBank/DDBJ whole genome shotgun (WGS) entry which is preliminary data.</text>
</comment>
<dbReference type="InterPro" id="IPR000152">
    <property type="entry name" value="EGF-type_Asp/Asn_hydroxyl_site"/>
</dbReference>
<proteinExistence type="predicted"/>
<dbReference type="GO" id="GO:0005509">
    <property type="term" value="F:calcium ion binding"/>
    <property type="evidence" value="ECO:0007669"/>
    <property type="project" value="InterPro"/>
</dbReference>
<dbReference type="InterPro" id="IPR000742">
    <property type="entry name" value="EGF"/>
</dbReference>
<feature type="signal peptide" evidence="7">
    <location>
        <begin position="1"/>
        <end position="16"/>
    </location>
</feature>
<keyword evidence="2 7" id="KW-0732">Signal</keyword>
<evidence type="ECO:0000256" key="4">
    <source>
        <dbReference type="ARBA" id="ARBA00023157"/>
    </source>
</evidence>
<evidence type="ECO:0000256" key="7">
    <source>
        <dbReference type="SAM" id="SignalP"/>
    </source>
</evidence>
<dbReference type="AlphaFoldDB" id="A0AAV5VHJ8"/>
<dbReference type="InterPro" id="IPR018097">
    <property type="entry name" value="EGF_Ca-bd_CS"/>
</dbReference>
<reference evidence="9" key="1">
    <citation type="submission" date="2023-10" db="EMBL/GenBank/DDBJ databases">
        <title>Genome assembly of Pristionchus species.</title>
        <authorList>
            <person name="Yoshida K."/>
            <person name="Sommer R.J."/>
        </authorList>
    </citation>
    <scope>NUCLEOTIDE SEQUENCE</scope>
    <source>
        <strain evidence="9">RS5133</strain>
    </source>
</reference>
<name>A0AAV5VHJ8_9BILA</name>